<dbReference type="Proteomes" id="UP001178508">
    <property type="component" value="Chromosome 18"/>
</dbReference>
<sequence length="774" mass="89029">MLDNKRVPATLTEGIISLIFKKGDNKLIKNYRPISLLNTDYKILTKILANRLKQVSGSIINSTQSYSIPGRDISDSILTIKETIHNMQKDKGFLLSIDLEKAFDRVDHTFLFNILQAFGFGSKFINWIKLLYNNAKSCIKVNGFLTEFFTINRSVRQGCPLSALLYSIVAEPLALHILQDKDIKGIPTGYNRTTKITQYADDINIMVLDSHSIDKVLKHIHDYEKVAGAKMNLEKSEIMFCGSNVDSVNKWNFAEVNKPKRILGVYVGKNENEATRTNWEIVITKTKNILNLWKARGLTLKGRVIVTNALVLSKINHIMGVCELPHWALNSLNSVISSFLWRGKGNLIAHRVLIANKREGGLGQIDIGAKKDALRAKLISKFLDPNRHYPWEDALASQLSNFGLRDVRNLCILHPEKVVGELKPFYREIVEAWGKLLPHLMPICRNKEDVFRLPFLKNPCFLHKGKTITSSHLMEAGLLWIRDIMNDDFSVKLDFIFGVLKNKNINFRKCSIRSITEKIKNTVTLFWERIMQTKDISMQNDDLNFLLCQNNNPVPVQEIKTKAWYKLLIAEIKRTPTTEKIWAQIFPGFNTKSIWTSGGGLFTPPTLQHLDFKIKHRRIFTGIVLHQINKGKYERKCKKCNEQDEDLEHLFLDCSLVRAFYSTIRRTIQSACNFHCGSDTEWTLLFLFGLKKNSAHQHTHIINTILSYTRFSVWTVRNYALYENRTLSLLPFFKTLFLNHLKNCFFAIPDTFNQLLNTGHTLFTVHQNNITLNL</sequence>
<evidence type="ECO:0000313" key="3">
    <source>
        <dbReference type="Proteomes" id="UP001178508"/>
    </source>
</evidence>
<dbReference type="InterPro" id="IPR000477">
    <property type="entry name" value="RT_dom"/>
</dbReference>
<keyword evidence="3" id="KW-1185">Reference proteome</keyword>
<protein>
    <submittedName>
        <fullName evidence="2">Uncharacterized protein mettl17 isoform X1</fullName>
    </submittedName>
</protein>
<evidence type="ECO:0000313" key="2">
    <source>
        <dbReference type="EMBL" id="CAJ1079163.1"/>
    </source>
</evidence>
<dbReference type="PANTHER" id="PTHR31635">
    <property type="entry name" value="REVERSE TRANSCRIPTASE DOMAIN-CONTAINING PROTEIN-RELATED"/>
    <property type="match status" value="1"/>
</dbReference>
<dbReference type="AlphaFoldDB" id="A0AAV1H3C8"/>
<proteinExistence type="predicted"/>
<evidence type="ECO:0000259" key="1">
    <source>
        <dbReference type="PROSITE" id="PS50878"/>
    </source>
</evidence>
<dbReference type="PANTHER" id="PTHR31635:SF196">
    <property type="entry name" value="REVERSE TRANSCRIPTASE DOMAIN-CONTAINING PROTEIN-RELATED"/>
    <property type="match status" value="1"/>
</dbReference>
<dbReference type="CDD" id="cd01650">
    <property type="entry name" value="RT_nLTR_like"/>
    <property type="match status" value="1"/>
</dbReference>
<dbReference type="Pfam" id="PF00078">
    <property type="entry name" value="RVT_1"/>
    <property type="match status" value="1"/>
</dbReference>
<dbReference type="PROSITE" id="PS50878">
    <property type="entry name" value="RT_POL"/>
    <property type="match status" value="1"/>
</dbReference>
<reference evidence="2" key="1">
    <citation type="submission" date="2023-08" db="EMBL/GenBank/DDBJ databases">
        <authorList>
            <person name="Alioto T."/>
            <person name="Alioto T."/>
            <person name="Gomez Garrido J."/>
        </authorList>
    </citation>
    <scope>NUCLEOTIDE SEQUENCE</scope>
</reference>
<gene>
    <name evidence="2" type="ORF">XNOV1_A015106</name>
</gene>
<organism evidence="2 3">
    <name type="scientific">Xyrichtys novacula</name>
    <name type="common">Pearly razorfish</name>
    <name type="synonym">Hemipteronotus novacula</name>
    <dbReference type="NCBI Taxonomy" id="13765"/>
    <lineage>
        <taxon>Eukaryota</taxon>
        <taxon>Metazoa</taxon>
        <taxon>Chordata</taxon>
        <taxon>Craniata</taxon>
        <taxon>Vertebrata</taxon>
        <taxon>Euteleostomi</taxon>
        <taxon>Actinopterygii</taxon>
        <taxon>Neopterygii</taxon>
        <taxon>Teleostei</taxon>
        <taxon>Neoteleostei</taxon>
        <taxon>Acanthomorphata</taxon>
        <taxon>Eupercaria</taxon>
        <taxon>Labriformes</taxon>
        <taxon>Labridae</taxon>
        <taxon>Xyrichtys</taxon>
    </lineage>
</organism>
<dbReference type="EMBL" id="OY660881">
    <property type="protein sequence ID" value="CAJ1079163.1"/>
    <property type="molecule type" value="Genomic_DNA"/>
</dbReference>
<dbReference type="InterPro" id="IPR043502">
    <property type="entry name" value="DNA/RNA_pol_sf"/>
</dbReference>
<feature type="domain" description="Reverse transcriptase" evidence="1">
    <location>
        <begin position="1"/>
        <end position="267"/>
    </location>
</feature>
<accession>A0AAV1H3C8</accession>
<name>A0AAV1H3C8_XYRNO</name>
<dbReference type="SUPFAM" id="SSF56672">
    <property type="entry name" value="DNA/RNA polymerases"/>
    <property type="match status" value="1"/>
</dbReference>